<protein>
    <submittedName>
        <fullName evidence="10">Uncharacterized membrane protein YjjB (DUF3815 family)</fullName>
    </submittedName>
</protein>
<comment type="subcellular location">
    <subcellularLocation>
        <location evidence="1">Cell membrane</location>
        <topology evidence="1">Multi-pass membrane protein</topology>
    </subcellularLocation>
</comment>
<feature type="transmembrane region" description="Helical" evidence="8">
    <location>
        <begin position="28"/>
        <end position="45"/>
    </location>
</feature>
<evidence type="ECO:0000313" key="10">
    <source>
        <dbReference type="EMBL" id="PZX05771.1"/>
    </source>
</evidence>
<dbReference type="Pfam" id="PF12821">
    <property type="entry name" value="ThrE_2"/>
    <property type="match status" value="1"/>
</dbReference>
<dbReference type="GO" id="GO:0015744">
    <property type="term" value="P:succinate transport"/>
    <property type="evidence" value="ECO:0007669"/>
    <property type="project" value="TreeGrafter"/>
</dbReference>
<comment type="caution">
    <text evidence="10">The sequence shown here is derived from an EMBL/GenBank/DDBJ whole genome shotgun (WGS) entry which is preliminary data.</text>
</comment>
<evidence type="ECO:0000256" key="3">
    <source>
        <dbReference type="ARBA" id="ARBA00022519"/>
    </source>
</evidence>
<feature type="transmembrane region" description="Helical" evidence="8">
    <location>
        <begin position="51"/>
        <end position="71"/>
    </location>
</feature>
<feature type="domain" description="Threonine/Serine exporter ThrE" evidence="9">
    <location>
        <begin position="7"/>
        <end position="134"/>
    </location>
</feature>
<dbReference type="InterPro" id="IPR024528">
    <property type="entry name" value="ThrE_2"/>
</dbReference>
<dbReference type="OrthoDB" id="9810047at2"/>
<feature type="transmembrane region" description="Helical" evidence="8">
    <location>
        <begin position="6"/>
        <end position="23"/>
    </location>
</feature>
<feature type="transmembrane region" description="Helical" evidence="8">
    <location>
        <begin position="78"/>
        <end position="96"/>
    </location>
</feature>
<reference evidence="10 11" key="1">
    <citation type="submission" date="2018-06" db="EMBL/GenBank/DDBJ databases">
        <title>Genomic Encyclopedia of Type Strains, Phase IV (KMG-IV): sequencing the most valuable type-strain genomes for metagenomic binning, comparative biology and taxonomic classification.</title>
        <authorList>
            <person name="Goeker M."/>
        </authorList>
    </citation>
    <scope>NUCLEOTIDE SEQUENCE [LARGE SCALE GENOMIC DNA]</scope>
    <source>
        <strain evidence="10 11">DSM 5</strain>
    </source>
</reference>
<keyword evidence="3" id="KW-0997">Cell inner membrane</keyword>
<sequence>MYYIVQGLLGFIAVSAFGILFNAPKKALIPSGLVGMTGWLIYIFIDEVSGNPILSSFSGAFTIAFIAHLFSKSYKMPMIIFSVAGIIPLVPGGIAYNSMRNMVLSNYAVAMENVVLALMISGSIAMGLVFAEIITQLSSKVIGRLKTKP</sequence>
<gene>
    <name evidence="10" type="ORF">C7437_102235</name>
</gene>
<evidence type="ECO:0000313" key="11">
    <source>
        <dbReference type="Proteomes" id="UP000248646"/>
    </source>
</evidence>
<evidence type="ECO:0000256" key="8">
    <source>
        <dbReference type="SAM" id="Phobius"/>
    </source>
</evidence>
<dbReference type="GO" id="GO:0005886">
    <property type="term" value="C:plasma membrane"/>
    <property type="evidence" value="ECO:0007669"/>
    <property type="project" value="UniProtKB-SubCell"/>
</dbReference>
<evidence type="ECO:0000259" key="9">
    <source>
        <dbReference type="Pfam" id="PF12821"/>
    </source>
</evidence>
<dbReference type="PANTHER" id="PTHR34390:SF1">
    <property type="entry name" value="SUCCINATE TRANSPORTER SUBUNIT YJJB-RELATED"/>
    <property type="match status" value="1"/>
</dbReference>
<accession>A0A2W7MHY4</accession>
<evidence type="ECO:0000256" key="2">
    <source>
        <dbReference type="ARBA" id="ARBA00022475"/>
    </source>
</evidence>
<organism evidence="10 11">
    <name type="scientific">Psychrobacillus insolitus</name>
    <dbReference type="NCBI Taxonomy" id="1461"/>
    <lineage>
        <taxon>Bacteria</taxon>
        <taxon>Bacillati</taxon>
        <taxon>Bacillota</taxon>
        <taxon>Bacilli</taxon>
        <taxon>Bacillales</taxon>
        <taxon>Bacillaceae</taxon>
        <taxon>Psychrobacillus</taxon>
    </lineage>
</organism>
<comment type="similarity">
    <text evidence="7">Belongs to the ThrE exporter (TC 2.A.79) family.</text>
</comment>
<dbReference type="Proteomes" id="UP000248646">
    <property type="component" value="Unassembled WGS sequence"/>
</dbReference>
<keyword evidence="4 8" id="KW-0812">Transmembrane</keyword>
<evidence type="ECO:0000256" key="4">
    <source>
        <dbReference type="ARBA" id="ARBA00022692"/>
    </source>
</evidence>
<keyword evidence="5 8" id="KW-1133">Transmembrane helix</keyword>
<evidence type="ECO:0000256" key="7">
    <source>
        <dbReference type="ARBA" id="ARBA00034125"/>
    </source>
</evidence>
<evidence type="ECO:0000256" key="1">
    <source>
        <dbReference type="ARBA" id="ARBA00004651"/>
    </source>
</evidence>
<keyword evidence="6 8" id="KW-0472">Membrane</keyword>
<keyword evidence="11" id="KW-1185">Reference proteome</keyword>
<name>A0A2W7MHY4_9BACI</name>
<feature type="transmembrane region" description="Helical" evidence="8">
    <location>
        <begin position="116"/>
        <end position="135"/>
    </location>
</feature>
<dbReference type="AlphaFoldDB" id="A0A2W7MHY4"/>
<evidence type="ECO:0000256" key="5">
    <source>
        <dbReference type="ARBA" id="ARBA00022989"/>
    </source>
</evidence>
<dbReference type="RefSeq" id="WP_111439216.1">
    <property type="nucleotide sequence ID" value="NZ_QKZI01000002.1"/>
</dbReference>
<keyword evidence="2" id="KW-1003">Cell membrane</keyword>
<dbReference type="InterPro" id="IPR050539">
    <property type="entry name" value="ThrE_Dicarb/AminoAcid_Exp"/>
</dbReference>
<proteinExistence type="inferred from homology"/>
<dbReference type="PANTHER" id="PTHR34390">
    <property type="entry name" value="UPF0442 PROTEIN YJJB-RELATED"/>
    <property type="match status" value="1"/>
</dbReference>
<dbReference type="EMBL" id="QKZI01000002">
    <property type="protein sequence ID" value="PZX05771.1"/>
    <property type="molecule type" value="Genomic_DNA"/>
</dbReference>
<evidence type="ECO:0000256" key="6">
    <source>
        <dbReference type="ARBA" id="ARBA00023136"/>
    </source>
</evidence>